<evidence type="ECO:0000313" key="2">
    <source>
        <dbReference type="EMBL" id="SEB29030.1"/>
    </source>
</evidence>
<proteinExistence type="predicted"/>
<dbReference type="EMBL" id="FNSV01000001">
    <property type="protein sequence ID" value="SEB29030.1"/>
    <property type="molecule type" value="Genomic_DNA"/>
</dbReference>
<dbReference type="AlphaFoldDB" id="A0A1H4I536"/>
<reference evidence="2" key="1">
    <citation type="submission" date="2016-10" db="EMBL/GenBank/DDBJ databases">
        <authorList>
            <person name="de Groot N.N."/>
        </authorList>
    </citation>
    <scope>NUCLEOTIDE SEQUENCE [LARGE SCALE GENOMIC DNA]</scope>
    <source>
        <strain evidence="2">DSM 44498</strain>
    </source>
</reference>
<dbReference type="EMBL" id="FNSV01000001">
    <property type="protein sequence ID" value="SEB30011.1"/>
    <property type="molecule type" value="Genomic_DNA"/>
</dbReference>
<dbReference type="RefSeq" id="WP_072948814.1">
    <property type="nucleotide sequence ID" value="NZ_FNSV01000001.1"/>
</dbReference>
<evidence type="ECO:0000313" key="3">
    <source>
        <dbReference type="EMBL" id="SEB30011.1"/>
    </source>
</evidence>
<evidence type="ECO:0000256" key="1">
    <source>
        <dbReference type="SAM" id="Phobius"/>
    </source>
</evidence>
<keyword evidence="1" id="KW-0472">Membrane</keyword>
<feature type="transmembrane region" description="Helical" evidence="1">
    <location>
        <begin position="35"/>
        <end position="65"/>
    </location>
</feature>
<gene>
    <name evidence="2" type="ORF">SAMN04490239_0003</name>
    <name evidence="3" type="ORF">SAMN04490239_0178</name>
</gene>
<dbReference type="Proteomes" id="UP000183561">
    <property type="component" value="Unassembled WGS sequence"/>
</dbReference>
<evidence type="ECO:0000313" key="4">
    <source>
        <dbReference type="Proteomes" id="UP000183561"/>
    </source>
</evidence>
<keyword evidence="1" id="KW-1133">Transmembrane helix</keyword>
<keyword evidence="4" id="KW-1185">Reference proteome</keyword>
<reference evidence="4" key="2">
    <citation type="submission" date="2016-10" db="EMBL/GenBank/DDBJ databases">
        <authorList>
            <person name="Varghese N."/>
            <person name="Submissions S."/>
        </authorList>
    </citation>
    <scope>NUCLEOTIDE SEQUENCE [LARGE SCALE GENOMIC DNA]</scope>
    <source>
        <strain evidence="4">DSM 44498</strain>
    </source>
</reference>
<accession>A0A1H4I536</accession>
<name>A0A1H4I536_9NOCA</name>
<organism evidence="2 4">
    <name type="scientific">Rhodococcus koreensis</name>
    <dbReference type="NCBI Taxonomy" id="99653"/>
    <lineage>
        <taxon>Bacteria</taxon>
        <taxon>Bacillati</taxon>
        <taxon>Actinomycetota</taxon>
        <taxon>Actinomycetes</taxon>
        <taxon>Mycobacteriales</taxon>
        <taxon>Nocardiaceae</taxon>
        <taxon>Rhodococcus</taxon>
    </lineage>
</organism>
<sequence length="115" mass="13155">MGNMYFGPNHGQINIIQNNIHQGYRRSPRRTSHPILTGIAVLFAIGLLIKFWWVVLMVLAIWIGVKAFRKWQHRQALAEQERARIAARADMQNQAFLAGDPYGIYGYPQNPQGPL</sequence>
<protein>
    <submittedName>
        <fullName evidence="2">Uncharacterized protein</fullName>
    </submittedName>
</protein>
<keyword evidence="1" id="KW-0812">Transmembrane</keyword>